<evidence type="ECO:0000256" key="6">
    <source>
        <dbReference type="ARBA" id="ARBA00023136"/>
    </source>
</evidence>
<comment type="similarity">
    <text evidence="2">Belongs to the SKN1/KRE6 family.</text>
</comment>
<keyword evidence="7" id="KW-0325">Glycoprotein</keyword>
<dbReference type="STRING" id="1858805.M5FYH9"/>
<name>M5FYH9_DACPD</name>
<keyword evidence="8" id="KW-0961">Cell wall biogenesis/degradation</keyword>
<sequence>MYLWDAKDPDLDDALHNPDPEMDKRLDRRWTIASLRGWVNMTMLLVLILALLMLFIGYPAIYFFSQPKIVRSGFNLGGINSTGQVPDIPGTWQMIDPSTPSSAMQHTGFDGQQYDLVFSDEFEVDGRTFYPGDDPYWEAVNLNYWATVDYEWYDPSAITTKDGKLVITMTEELIHNLNWKSGMLQSWNKFCFTTGYVEVMVSLPGSGDVPGFWPGVWMMGNLGRAGYGASTEGVWPYTYAACDLGTYPNQTTKGGEPAITKTDGDQYNGNYLSFLPGQKLSACTCPGSDHPGPSVTTGRGAPEIDILEAQVNVWENQGSVSQSYQVAPFNDFYQFDNTTTTLYNSAPTTVYNGYRGGVYQQSVSAVTLVSNANYNNNQYGVFGVEFWSNPSNRGEGYVTWVADGRRTFNMPASAVGADPISEVSERLVSEEPMSMVINFGMSSGFQGQDFTRLQFPATFYVEYIRVYQRTSVSGNPDYQSCDPAAHPTLNYINSHLNAYMNPNLTTWDAAGYTFPRNSQFDGC</sequence>
<keyword evidence="6 9" id="KW-0472">Membrane</keyword>
<evidence type="ECO:0000313" key="11">
    <source>
        <dbReference type="EMBL" id="EJT98601.1"/>
    </source>
</evidence>
<proteinExistence type="inferred from homology"/>
<dbReference type="GO" id="GO:0005886">
    <property type="term" value="C:plasma membrane"/>
    <property type="evidence" value="ECO:0007669"/>
    <property type="project" value="TreeGrafter"/>
</dbReference>
<keyword evidence="3 9" id="KW-0812">Transmembrane</keyword>
<dbReference type="GO" id="GO:0031505">
    <property type="term" value="P:fungal-type cell wall organization"/>
    <property type="evidence" value="ECO:0007669"/>
    <property type="project" value="TreeGrafter"/>
</dbReference>
<dbReference type="GO" id="GO:0015926">
    <property type="term" value="F:glucosidase activity"/>
    <property type="evidence" value="ECO:0007669"/>
    <property type="project" value="TreeGrafter"/>
</dbReference>
<dbReference type="Gene3D" id="2.60.120.200">
    <property type="match status" value="1"/>
</dbReference>
<dbReference type="EMBL" id="JH795872">
    <property type="protein sequence ID" value="EJT98601.1"/>
    <property type="molecule type" value="Genomic_DNA"/>
</dbReference>
<reference evidence="11 12" key="1">
    <citation type="journal article" date="2012" name="Science">
        <title>The Paleozoic origin of enzymatic lignin decomposition reconstructed from 31 fungal genomes.</title>
        <authorList>
            <person name="Floudas D."/>
            <person name="Binder M."/>
            <person name="Riley R."/>
            <person name="Barry K."/>
            <person name="Blanchette R.A."/>
            <person name="Henrissat B."/>
            <person name="Martinez A.T."/>
            <person name="Otillar R."/>
            <person name="Spatafora J.W."/>
            <person name="Yadav J.S."/>
            <person name="Aerts A."/>
            <person name="Benoit I."/>
            <person name="Boyd A."/>
            <person name="Carlson A."/>
            <person name="Copeland A."/>
            <person name="Coutinho P.M."/>
            <person name="de Vries R.P."/>
            <person name="Ferreira P."/>
            <person name="Findley K."/>
            <person name="Foster B."/>
            <person name="Gaskell J."/>
            <person name="Glotzer D."/>
            <person name="Gorecki P."/>
            <person name="Heitman J."/>
            <person name="Hesse C."/>
            <person name="Hori C."/>
            <person name="Igarashi K."/>
            <person name="Jurgens J.A."/>
            <person name="Kallen N."/>
            <person name="Kersten P."/>
            <person name="Kohler A."/>
            <person name="Kuees U."/>
            <person name="Kumar T.K.A."/>
            <person name="Kuo A."/>
            <person name="LaButti K."/>
            <person name="Larrondo L.F."/>
            <person name="Lindquist E."/>
            <person name="Ling A."/>
            <person name="Lombard V."/>
            <person name="Lucas S."/>
            <person name="Lundell T."/>
            <person name="Martin R."/>
            <person name="McLaughlin D.J."/>
            <person name="Morgenstern I."/>
            <person name="Morin E."/>
            <person name="Murat C."/>
            <person name="Nagy L.G."/>
            <person name="Nolan M."/>
            <person name="Ohm R.A."/>
            <person name="Patyshakuliyeva A."/>
            <person name="Rokas A."/>
            <person name="Ruiz-Duenas F.J."/>
            <person name="Sabat G."/>
            <person name="Salamov A."/>
            <person name="Samejima M."/>
            <person name="Schmutz J."/>
            <person name="Slot J.C."/>
            <person name="St John F."/>
            <person name="Stenlid J."/>
            <person name="Sun H."/>
            <person name="Sun S."/>
            <person name="Syed K."/>
            <person name="Tsang A."/>
            <person name="Wiebenga A."/>
            <person name="Young D."/>
            <person name="Pisabarro A."/>
            <person name="Eastwood D.C."/>
            <person name="Martin F."/>
            <person name="Cullen D."/>
            <person name="Grigoriev I.V."/>
            <person name="Hibbett D.S."/>
        </authorList>
    </citation>
    <scope>NUCLEOTIDE SEQUENCE [LARGE SCALE GENOMIC DNA]</scope>
    <source>
        <strain evidence="11 12">DJM-731 SS1</strain>
    </source>
</reference>
<evidence type="ECO:0000256" key="4">
    <source>
        <dbReference type="ARBA" id="ARBA00022968"/>
    </source>
</evidence>
<evidence type="ECO:0000256" key="2">
    <source>
        <dbReference type="ARBA" id="ARBA00010962"/>
    </source>
</evidence>
<keyword evidence="4" id="KW-0735">Signal-anchor</keyword>
<evidence type="ECO:0000256" key="7">
    <source>
        <dbReference type="ARBA" id="ARBA00023180"/>
    </source>
</evidence>
<keyword evidence="12" id="KW-1185">Reference proteome</keyword>
<comment type="subcellular location">
    <subcellularLocation>
        <location evidence="1">Membrane</location>
        <topology evidence="1">Single-pass type II membrane protein</topology>
    </subcellularLocation>
</comment>
<dbReference type="GO" id="GO:0005789">
    <property type="term" value="C:endoplasmic reticulum membrane"/>
    <property type="evidence" value="ECO:0007669"/>
    <property type="project" value="TreeGrafter"/>
</dbReference>
<dbReference type="FunFam" id="2.60.120.200:FF:000135">
    <property type="entry name" value="Related to KRE6-glucan synthase subunit"/>
    <property type="match status" value="1"/>
</dbReference>
<dbReference type="Pfam" id="PF03935">
    <property type="entry name" value="SKN1_KRE6_Sbg1"/>
    <property type="match status" value="1"/>
</dbReference>
<dbReference type="InterPro" id="IPR013320">
    <property type="entry name" value="ConA-like_dom_sf"/>
</dbReference>
<evidence type="ECO:0000256" key="5">
    <source>
        <dbReference type="ARBA" id="ARBA00022989"/>
    </source>
</evidence>
<dbReference type="Proteomes" id="UP000030653">
    <property type="component" value="Unassembled WGS sequence"/>
</dbReference>
<protein>
    <submittedName>
        <fullName evidence="11">Glycoside hydrolase family 16 protein</fullName>
    </submittedName>
</protein>
<dbReference type="OrthoDB" id="412647at2759"/>
<dbReference type="HOGENOM" id="CLU_010811_3_0_1"/>
<dbReference type="PANTHER" id="PTHR31361:SF15">
    <property type="entry name" value="GH16 DOMAIN-CONTAINING PROTEIN"/>
    <property type="match status" value="1"/>
</dbReference>
<dbReference type="RefSeq" id="XP_040625499.1">
    <property type="nucleotide sequence ID" value="XM_040775427.1"/>
</dbReference>
<dbReference type="OMA" id="PYNYQYE"/>
<dbReference type="PROSITE" id="PS51762">
    <property type="entry name" value="GH16_2"/>
    <property type="match status" value="1"/>
</dbReference>
<dbReference type="InterPro" id="IPR000757">
    <property type="entry name" value="Beta-glucanase-like"/>
</dbReference>
<evidence type="ECO:0000259" key="10">
    <source>
        <dbReference type="PROSITE" id="PS51762"/>
    </source>
</evidence>
<accession>M5FYH9</accession>
<feature type="domain" description="GH16" evidence="10">
    <location>
        <begin position="107"/>
        <end position="472"/>
    </location>
</feature>
<dbReference type="GO" id="GO:0006078">
    <property type="term" value="P:(1-&gt;6)-beta-D-glucan biosynthetic process"/>
    <property type="evidence" value="ECO:0007669"/>
    <property type="project" value="TreeGrafter"/>
</dbReference>
<evidence type="ECO:0000256" key="9">
    <source>
        <dbReference type="SAM" id="Phobius"/>
    </source>
</evidence>
<dbReference type="AlphaFoldDB" id="M5FYH9"/>
<dbReference type="SUPFAM" id="SSF49899">
    <property type="entry name" value="Concanavalin A-like lectins/glucanases"/>
    <property type="match status" value="1"/>
</dbReference>
<dbReference type="InterPro" id="IPR005629">
    <property type="entry name" value="Skn1/Kre6/Sbg1"/>
</dbReference>
<keyword evidence="5 9" id="KW-1133">Transmembrane helix</keyword>
<evidence type="ECO:0000256" key="8">
    <source>
        <dbReference type="ARBA" id="ARBA00023316"/>
    </source>
</evidence>
<evidence type="ECO:0000256" key="1">
    <source>
        <dbReference type="ARBA" id="ARBA00004606"/>
    </source>
</evidence>
<dbReference type="GeneID" id="63690489"/>
<evidence type="ECO:0000313" key="12">
    <source>
        <dbReference type="Proteomes" id="UP000030653"/>
    </source>
</evidence>
<feature type="transmembrane region" description="Helical" evidence="9">
    <location>
        <begin position="38"/>
        <end position="64"/>
    </location>
</feature>
<gene>
    <name evidence="11" type="ORF">DACRYDRAFT_57265</name>
</gene>
<organism evidence="11 12">
    <name type="scientific">Dacryopinax primogenitus (strain DJM 731)</name>
    <name type="common">Brown rot fungus</name>
    <dbReference type="NCBI Taxonomy" id="1858805"/>
    <lineage>
        <taxon>Eukaryota</taxon>
        <taxon>Fungi</taxon>
        <taxon>Dikarya</taxon>
        <taxon>Basidiomycota</taxon>
        <taxon>Agaricomycotina</taxon>
        <taxon>Dacrymycetes</taxon>
        <taxon>Dacrymycetales</taxon>
        <taxon>Dacrymycetaceae</taxon>
        <taxon>Dacryopinax</taxon>
    </lineage>
</organism>
<evidence type="ECO:0000256" key="3">
    <source>
        <dbReference type="ARBA" id="ARBA00022692"/>
    </source>
</evidence>
<keyword evidence="11" id="KW-0378">Hydrolase</keyword>
<dbReference type="PANTHER" id="PTHR31361">
    <property type="entry name" value="BETA-GLUCAN SYNTHESIS-ASSOCIATED PROTEIN KRE6-RELATED"/>
    <property type="match status" value="1"/>
</dbReference>